<dbReference type="PANTHER" id="PTHR10460">
    <property type="entry name" value="ABL INTERACTOR FAMILY MEMBER"/>
    <property type="match status" value="1"/>
</dbReference>
<dbReference type="AlphaFoldDB" id="A0A4W3HC80"/>
<dbReference type="GO" id="GO:0017124">
    <property type="term" value="F:SH3 domain binding"/>
    <property type="evidence" value="ECO:0007669"/>
    <property type="project" value="TreeGrafter"/>
</dbReference>
<reference evidence="3" key="3">
    <citation type="journal article" date="2014" name="Nature">
        <title>Elephant shark genome provides unique insights into gnathostome evolution.</title>
        <authorList>
            <consortium name="International Elephant Shark Genome Sequencing Consortium"/>
            <person name="Venkatesh B."/>
            <person name="Lee A.P."/>
            <person name="Ravi V."/>
            <person name="Maurya A.K."/>
            <person name="Lian M.M."/>
            <person name="Swann J.B."/>
            <person name="Ohta Y."/>
            <person name="Flajnik M.F."/>
            <person name="Sutoh Y."/>
            <person name="Kasahara M."/>
            <person name="Hoon S."/>
            <person name="Gangu V."/>
            <person name="Roy S.W."/>
            <person name="Irimia M."/>
            <person name="Korzh V."/>
            <person name="Kondrychyn I."/>
            <person name="Lim Z.W."/>
            <person name="Tay B.H."/>
            <person name="Tohari S."/>
            <person name="Kong K.W."/>
            <person name="Ho S."/>
            <person name="Lorente-Galdos B."/>
            <person name="Quilez J."/>
            <person name="Marques-Bonet T."/>
            <person name="Raney B.J."/>
            <person name="Ingham P.W."/>
            <person name="Tay A."/>
            <person name="Hillier L.W."/>
            <person name="Minx P."/>
            <person name="Boehm T."/>
            <person name="Wilson R.K."/>
            <person name="Brenner S."/>
            <person name="Warren W.C."/>
        </authorList>
    </citation>
    <scope>NUCLEOTIDE SEQUENCE [LARGE SCALE GENOMIC DNA]</scope>
</reference>
<dbReference type="GO" id="GO:0035591">
    <property type="term" value="F:signaling adaptor activity"/>
    <property type="evidence" value="ECO:0007669"/>
    <property type="project" value="TreeGrafter"/>
</dbReference>
<reference evidence="2" key="4">
    <citation type="submission" date="2025-08" db="UniProtKB">
        <authorList>
            <consortium name="Ensembl"/>
        </authorList>
    </citation>
    <scope>IDENTIFICATION</scope>
</reference>
<dbReference type="STRING" id="7868.ENSCMIP00000012742"/>
<dbReference type="Proteomes" id="UP000314986">
    <property type="component" value="Unassembled WGS sequence"/>
</dbReference>
<comment type="similarity">
    <text evidence="1">Belongs to the ABI family.</text>
</comment>
<dbReference type="GO" id="GO:0098858">
    <property type="term" value="C:actin-based cell projection"/>
    <property type="evidence" value="ECO:0007669"/>
    <property type="project" value="TreeGrafter"/>
</dbReference>
<evidence type="ECO:0000313" key="2">
    <source>
        <dbReference type="Ensembl" id="ENSCMIP00000012742.1"/>
    </source>
</evidence>
<dbReference type="GO" id="GO:0031209">
    <property type="term" value="C:SCAR complex"/>
    <property type="evidence" value="ECO:0007669"/>
    <property type="project" value="TreeGrafter"/>
</dbReference>
<dbReference type="PANTHER" id="PTHR10460:SF7">
    <property type="entry name" value="ABI GENE FAMILY MEMBER 3"/>
    <property type="match status" value="1"/>
</dbReference>
<proteinExistence type="inferred from homology"/>
<name>A0A4W3HC80_CALMI</name>
<evidence type="ECO:0000313" key="3">
    <source>
        <dbReference type="Proteomes" id="UP000314986"/>
    </source>
</evidence>
<dbReference type="Ensembl" id="ENSCMIT00000013031.1">
    <property type="protein sequence ID" value="ENSCMIP00000012742.1"/>
    <property type="gene ID" value="ENSCMIG00000006462.1"/>
</dbReference>
<dbReference type="InParanoid" id="A0A4W3HC80"/>
<sequence>MVVPGTSWQIGLDGEGPLGPSDLIPPNHGPWRLPIAASSCFSNESQCPCLYHHHHNNSFLSHPCYHALYPLCALSVALTCLFVLQSEDKTQALQEAKAFTAQSLASVAYQINNLAEKVLRLLDLQASEIPKIESSINCISQVWRTVPIRGSL</sequence>
<organism evidence="2 3">
    <name type="scientific">Callorhinchus milii</name>
    <name type="common">Ghost shark</name>
    <dbReference type="NCBI Taxonomy" id="7868"/>
    <lineage>
        <taxon>Eukaryota</taxon>
        <taxon>Metazoa</taxon>
        <taxon>Chordata</taxon>
        <taxon>Craniata</taxon>
        <taxon>Vertebrata</taxon>
        <taxon>Chondrichthyes</taxon>
        <taxon>Holocephali</taxon>
        <taxon>Chimaeriformes</taxon>
        <taxon>Callorhinchidae</taxon>
        <taxon>Callorhinchus</taxon>
    </lineage>
</organism>
<reference evidence="3" key="1">
    <citation type="journal article" date="2006" name="Science">
        <title>Ancient noncoding elements conserved in the human genome.</title>
        <authorList>
            <person name="Venkatesh B."/>
            <person name="Kirkness E.F."/>
            <person name="Loh Y.H."/>
            <person name="Halpern A.L."/>
            <person name="Lee A.P."/>
            <person name="Johnson J."/>
            <person name="Dandona N."/>
            <person name="Viswanathan L.D."/>
            <person name="Tay A."/>
            <person name="Venter J.C."/>
            <person name="Strausberg R.L."/>
            <person name="Brenner S."/>
        </authorList>
    </citation>
    <scope>NUCLEOTIDE SEQUENCE [LARGE SCALE GENOMIC DNA]</scope>
</reference>
<keyword evidence="3" id="KW-1185">Reference proteome</keyword>
<dbReference type="GO" id="GO:0001764">
    <property type="term" value="P:neuron migration"/>
    <property type="evidence" value="ECO:0007669"/>
    <property type="project" value="TreeGrafter"/>
</dbReference>
<evidence type="ECO:0000256" key="1">
    <source>
        <dbReference type="ARBA" id="ARBA00010020"/>
    </source>
</evidence>
<reference evidence="2" key="5">
    <citation type="submission" date="2025-09" db="UniProtKB">
        <authorList>
            <consortium name="Ensembl"/>
        </authorList>
    </citation>
    <scope>IDENTIFICATION</scope>
</reference>
<dbReference type="GO" id="GO:0030027">
    <property type="term" value="C:lamellipodium"/>
    <property type="evidence" value="ECO:0007669"/>
    <property type="project" value="TreeGrafter"/>
</dbReference>
<accession>A0A4W3HC80</accession>
<protein>
    <submittedName>
        <fullName evidence="2">Uncharacterized protein</fullName>
    </submittedName>
</protein>
<reference evidence="3" key="2">
    <citation type="journal article" date="2007" name="PLoS Biol.">
        <title>Survey sequencing and comparative analysis of the elephant shark (Callorhinchus milii) genome.</title>
        <authorList>
            <person name="Venkatesh B."/>
            <person name="Kirkness E.F."/>
            <person name="Loh Y.H."/>
            <person name="Halpern A.L."/>
            <person name="Lee A.P."/>
            <person name="Johnson J."/>
            <person name="Dandona N."/>
            <person name="Viswanathan L.D."/>
            <person name="Tay A."/>
            <person name="Venter J.C."/>
            <person name="Strausberg R.L."/>
            <person name="Brenner S."/>
        </authorList>
    </citation>
    <scope>NUCLEOTIDE SEQUENCE [LARGE SCALE GENOMIC DNA]</scope>
</reference>
<dbReference type="Gene3D" id="6.10.140.1620">
    <property type="match status" value="1"/>
</dbReference>
<dbReference type="InterPro" id="IPR028457">
    <property type="entry name" value="ABI"/>
</dbReference>
<dbReference type="GO" id="GO:0030334">
    <property type="term" value="P:regulation of cell migration"/>
    <property type="evidence" value="ECO:0007669"/>
    <property type="project" value="TreeGrafter"/>
</dbReference>